<dbReference type="RefSeq" id="WP_119797847.1">
    <property type="nucleotide sequence ID" value="NZ_CP021660.1"/>
</dbReference>
<accession>A0A2U8IB22</accession>
<feature type="region of interest" description="Disordered" evidence="1">
    <location>
        <begin position="127"/>
        <end position="150"/>
    </location>
</feature>
<dbReference type="KEGG" id="fsm:CCS41_13995"/>
<feature type="compositionally biased region" description="Low complexity" evidence="1">
    <location>
        <begin position="131"/>
        <end position="145"/>
    </location>
</feature>
<dbReference type="AlphaFoldDB" id="A0A2U8IB22"/>
<dbReference type="EMBL" id="CP021660">
    <property type="protein sequence ID" value="AWK15534.1"/>
    <property type="molecule type" value="Genomic_DNA"/>
</dbReference>
<proteinExistence type="predicted"/>
<evidence type="ECO:0000313" key="3">
    <source>
        <dbReference type="Proteomes" id="UP000261875"/>
    </source>
</evidence>
<keyword evidence="2" id="KW-0614">Plasmid</keyword>
<reference evidence="2 3" key="1">
    <citation type="submission" date="2017-05" db="EMBL/GenBank/DDBJ databases">
        <title>Genome sequence of Candidatus Fukatsuia symbiotica and Candidatus Hamiltonella defensa from Acyrthosiphon pisum strain 5D.</title>
        <authorList>
            <person name="Patel V.A."/>
            <person name="Chevignon G."/>
            <person name="Russell J.A."/>
            <person name="Oliver K.M."/>
        </authorList>
    </citation>
    <scope>NUCLEOTIDE SEQUENCE [LARGE SCALE GENOMIC DNA]</scope>
    <source>
        <strain evidence="2 3">5D</strain>
        <plasmid evidence="3">p5d_fsymbiotica-1</plasmid>
    </source>
</reference>
<sequence>MLRLDEVSFSPCTQSADRNAFSKGTSDLPVESVENISCVVPLGTVTASSQPCANVLGNVHPSSLTEFNKYLAFYNVKIPDTSKNSFDDWNWSDVCAFLSENDFSPQNSPLAAAEGMASVNLHYQQQSLPESPSTTAVPSSSAADSGRQTPVQSLREQLIIPDAEFPEPIYLIGNSTLAIPPELEYKGMILPLRGHRNDVINSIAFVAKELWQKQKELTDYERVEIVKIYVDKRKEYDIVGRPHSNECRLIVQHCVNNGWVAAEIAYKTGFSNSAISAMLYPRIEPFE</sequence>
<protein>
    <submittedName>
        <fullName evidence="2">Uncharacterized protein</fullName>
    </submittedName>
</protein>
<name>A0A2U8IB22_9GAMM</name>
<evidence type="ECO:0000256" key="1">
    <source>
        <dbReference type="SAM" id="MobiDB-lite"/>
    </source>
</evidence>
<geneLocation type="plasmid" evidence="3">
    <name>p5d_fsymbiotica-1</name>
</geneLocation>
<organism evidence="2 3">
    <name type="scientific">Candidatus Fukatsuia symbiotica</name>
    <dbReference type="NCBI Taxonomy" id="1878942"/>
    <lineage>
        <taxon>Bacteria</taxon>
        <taxon>Pseudomonadati</taxon>
        <taxon>Pseudomonadota</taxon>
        <taxon>Gammaproteobacteria</taxon>
        <taxon>Enterobacterales</taxon>
        <taxon>Yersiniaceae</taxon>
        <taxon>Candidatus Fukatsuia</taxon>
    </lineage>
</organism>
<gene>
    <name evidence="2" type="ORF">CCS41_13995</name>
</gene>
<keyword evidence="3" id="KW-1185">Reference proteome</keyword>
<dbReference type="Proteomes" id="UP000261875">
    <property type="component" value="Plasmid p5D_Fsymbiotica-1"/>
</dbReference>
<evidence type="ECO:0000313" key="2">
    <source>
        <dbReference type="EMBL" id="AWK15534.1"/>
    </source>
</evidence>